<accession>A0ABW3LJA9</accession>
<dbReference type="InterPro" id="IPR012902">
    <property type="entry name" value="N_methyl_site"/>
</dbReference>
<dbReference type="NCBIfam" id="TIGR02532">
    <property type="entry name" value="IV_pilin_GFxxxE"/>
    <property type="match status" value="1"/>
</dbReference>
<comment type="subcellular location">
    <subcellularLocation>
        <location evidence="1">Cell surface</location>
    </subcellularLocation>
</comment>
<proteinExistence type="predicted"/>
<keyword evidence="2" id="KW-0178">Competence</keyword>
<keyword evidence="3" id="KW-0812">Transmembrane</keyword>
<comment type="caution">
    <text evidence="4">The sequence shown here is derived from an EMBL/GenBank/DDBJ whole genome shotgun (WGS) entry which is preliminary data.</text>
</comment>
<dbReference type="RefSeq" id="WP_390360825.1">
    <property type="nucleotide sequence ID" value="NZ_JBHTKJ010000013.1"/>
</dbReference>
<keyword evidence="5" id="KW-1185">Reference proteome</keyword>
<name>A0ABW3LJA9_9BACI</name>
<sequence length="141" mass="16160">MYNRLQKINSRGFTLVEMVASIALLGMVIAVFLPIFPQIMGWTENTDEELVASNLLSQVASDTEHIEVVDFFDDSIEECNAFLTEDVYYKEYPLNGDIYKAKLNVCKEINVELYRTKIKIYSSNDRLVSESYTYISGDSNE</sequence>
<dbReference type="Proteomes" id="UP001597040">
    <property type="component" value="Unassembled WGS sequence"/>
</dbReference>
<evidence type="ECO:0000256" key="1">
    <source>
        <dbReference type="ARBA" id="ARBA00004241"/>
    </source>
</evidence>
<dbReference type="PROSITE" id="PS00409">
    <property type="entry name" value="PROKAR_NTER_METHYL"/>
    <property type="match status" value="1"/>
</dbReference>
<gene>
    <name evidence="4" type="ORF">ACFQ3N_06845</name>
</gene>
<feature type="transmembrane region" description="Helical" evidence="3">
    <location>
        <begin position="12"/>
        <end position="36"/>
    </location>
</feature>
<dbReference type="Pfam" id="PF07963">
    <property type="entry name" value="N_methyl"/>
    <property type="match status" value="1"/>
</dbReference>
<evidence type="ECO:0000256" key="2">
    <source>
        <dbReference type="ARBA" id="ARBA00023287"/>
    </source>
</evidence>
<protein>
    <submittedName>
        <fullName evidence="4">Type II secretion system protein</fullName>
    </submittedName>
</protein>
<keyword evidence="3" id="KW-1133">Transmembrane helix</keyword>
<evidence type="ECO:0000313" key="4">
    <source>
        <dbReference type="EMBL" id="MFD1038127.1"/>
    </source>
</evidence>
<keyword evidence="3" id="KW-0472">Membrane</keyword>
<evidence type="ECO:0000256" key="3">
    <source>
        <dbReference type="SAM" id="Phobius"/>
    </source>
</evidence>
<organism evidence="4 5">
    <name type="scientific">Virgibacillus byunsanensis</name>
    <dbReference type="NCBI Taxonomy" id="570945"/>
    <lineage>
        <taxon>Bacteria</taxon>
        <taxon>Bacillati</taxon>
        <taxon>Bacillota</taxon>
        <taxon>Bacilli</taxon>
        <taxon>Bacillales</taxon>
        <taxon>Bacillaceae</taxon>
        <taxon>Virgibacillus</taxon>
    </lineage>
</organism>
<evidence type="ECO:0000313" key="5">
    <source>
        <dbReference type="Proteomes" id="UP001597040"/>
    </source>
</evidence>
<reference evidence="5" key="1">
    <citation type="journal article" date="2019" name="Int. J. Syst. Evol. Microbiol.">
        <title>The Global Catalogue of Microorganisms (GCM) 10K type strain sequencing project: providing services to taxonomists for standard genome sequencing and annotation.</title>
        <authorList>
            <consortium name="The Broad Institute Genomics Platform"/>
            <consortium name="The Broad Institute Genome Sequencing Center for Infectious Disease"/>
            <person name="Wu L."/>
            <person name="Ma J."/>
        </authorList>
    </citation>
    <scope>NUCLEOTIDE SEQUENCE [LARGE SCALE GENOMIC DNA]</scope>
    <source>
        <strain evidence="5">CCUG 56754</strain>
    </source>
</reference>
<dbReference type="EMBL" id="JBHTKJ010000013">
    <property type="protein sequence ID" value="MFD1038127.1"/>
    <property type="molecule type" value="Genomic_DNA"/>
</dbReference>